<keyword evidence="6 12" id="KW-0064">Aspartyl protease</keyword>
<keyword evidence="8" id="KW-0865">Zymogen</keyword>
<proteinExistence type="inferred from homology"/>
<dbReference type="AlphaFoldDB" id="A0A8H7REM7"/>
<evidence type="ECO:0000256" key="7">
    <source>
        <dbReference type="ARBA" id="ARBA00022801"/>
    </source>
</evidence>
<dbReference type="PANTHER" id="PTHR47966">
    <property type="entry name" value="BETA-SITE APP-CLEAVING ENZYME, ISOFORM A-RELATED"/>
    <property type="match status" value="1"/>
</dbReference>
<feature type="disulfide bond" evidence="11">
    <location>
        <begin position="305"/>
        <end position="346"/>
    </location>
</feature>
<dbReference type="FunFam" id="2.40.70.10:FF:000008">
    <property type="entry name" value="Cathepsin D"/>
    <property type="match status" value="1"/>
</dbReference>
<evidence type="ECO:0000313" key="14">
    <source>
        <dbReference type="EMBL" id="KAG2209771.1"/>
    </source>
</evidence>
<dbReference type="SUPFAM" id="SSF50630">
    <property type="entry name" value="Acid proteases"/>
    <property type="match status" value="1"/>
</dbReference>
<dbReference type="CDD" id="cd05471">
    <property type="entry name" value="pepsin_like"/>
    <property type="match status" value="1"/>
</dbReference>
<evidence type="ECO:0000256" key="9">
    <source>
        <dbReference type="ARBA" id="ARBA00023157"/>
    </source>
</evidence>
<dbReference type="GO" id="GO:0004190">
    <property type="term" value="F:aspartic-type endopeptidase activity"/>
    <property type="evidence" value="ECO:0007669"/>
    <property type="project" value="UniProtKB-KW"/>
</dbReference>
<evidence type="ECO:0000256" key="6">
    <source>
        <dbReference type="ARBA" id="ARBA00022750"/>
    </source>
</evidence>
<organism evidence="14 15">
    <name type="scientific">Mucor saturninus</name>
    <dbReference type="NCBI Taxonomy" id="64648"/>
    <lineage>
        <taxon>Eukaryota</taxon>
        <taxon>Fungi</taxon>
        <taxon>Fungi incertae sedis</taxon>
        <taxon>Mucoromycota</taxon>
        <taxon>Mucoromycotina</taxon>
        <taxon>Mucoromycetes</taxon>
        <taxon>Mucorales</taxon>
        <taxon>Mucorineae</taxon>
        <taxon>Mucoraceae</taxon>
        <taxon>Mucor</taxon>
    </lineage>
</organism>
<dbReference type="EC" id="3.4.23.21" evidence="3"/>
<dbReference type="PROSITE" id="PS00141">
    <property type="entry name" value="ASP_PROTEASE"/>
    <property type="match status" value="1"/>
</dbReference>
<name>A0A8H7REM7_9FUNG</name>
<keyword evidence="5" id="KW-0732">Signal</keyword>
<evidence type="ECO:0000256" key="12">
    <source>
        <dbReference type="RuleBase" id="RU000454"/>
    </source>
</evidence>
<evidence type="ECO:0000256" key="10">
    <source>
        <dbReference type="PIRSR" id="PIRSR601461-1"/>
    </source>
</evidence>
<dbReference type="InterPro" id="IPR034164">
    <property type="entry name" value="Pepsin-like_dom"/>
</dbReference>
<evidence type="ECO:0000256" key="11">
    <source>
        <dbReference type="PIRSR" id="PIRSR601461-2"/>
    </source>
</evidence>
<reference evidence="14" key="1">
    <citation type="submission" date="2020-12" db="EMBL/GenBank/DDBJ databases">
        <title>Metabolic potential, ecology and presence of endohyphal bacteria is reflected in genomic diversity of Mucoromycotina.</title>
        <authorList>
            <person name="Muszewska A."/>
            <person name="Okrasinska A."/>
            <person name="Steczkiewicz K."/>
            <person name="Drgas O."/>
            <person name="Orlowska M."/>
            <person name="Perlinska-Lenart U."/>
            <person name="Aleksandrzak-Piekarczyk T."/>
            <person name="Szatraj K."/>
            <person name="Zielenkiewicz U."/>
            <person name="Pilsyk S."/>
            <person name="Malc E."/>
            <person name="Mieczkowski P."/>
            <person name="Kruszewska J.S."/>
            <person name="Biernat P."/>
            <person name="Pawlowska J."/>
        </authorList>
    </citation>
    <scope>NUCLEOTIDE SEQUENCE</scope>
    <source>
        <strain evidence="14">WA0000017839</strain>
    </source>
</reference>
<dbReference type="GO" id="GO:0006508">
    <property type="term" value="P:proteolysis"/>
    <property type="evidence" value="ECO:0007669"/>
    <property type="project" value="UniProtKB-KW"/>
</dbReference>
<dbReference type="Gene3D" id="2.40.70.10">
    <property type="entry name" value="Acid Proteases"/>
    <property type="match status" value="2"/>
</dbReference>
<evidence type="ECO:0000256" key="5">
    <source>
        <dbReference type="ARBA" id="ARBA00022729"/>
    </source>
</evidence>
<evidence type="ECO:0000256" key="1">
    <source>
        <dbReference type="ARBA" id="ARBA00001130"/>
    </source>
</evidence>
<dbReference type="PROSITE" id="PS51767">
    <property type="entry name" value="PEPTIDASE_A1"/>
    <property type="match status" value="1"/>
</dbReference>
<evidence type="ECO:0000256" key="4">
    <source>
        <dbReference type="ARBA" id="ARBA00022670"/>
    </source>
</evidence>
<dbReference type="InterPro" id="IPR021109">
    <property type="entry name" value="Peptidase_aspartic_dom_sf"/>
</dbReference>
<dbReference type="PRINTS" id="PR00792">
    <property type="entry name" value="PEPSIN"/>
</dbReference>
<comment type="similarity">
    <text evidence="2 12">Belongs to the peptidase A1 family.</text>
</comment>
<dbReference type="Pfam" id="PF00026">
    <property type="entry name" value="Asp"/>
    <property type="match status" value="1"/>
</dbReference>
<dbReference type="PANTHER" id="PTHR47966:SF51">
    <property type="entry name" value="BETA-SITE APP-CLEAVING ENZYME, ISOFORM A-RELATED"/>
    <property type="match status" value="1"/>
</dbReference>
<keyword evidence="4 12" id="KW-0645">Protease</keyword>
<dbReference type="InterPro" id="IPR033121">
    <property type="entry name" value="PEPTIDASE_A1"/>
</dbReference>
<sequence>MALPAIIPKAIHVPLHRVKSTTNRLSKRGTTIPLVEDIDLSELAVKVSIGTPAQDFMLIFDTGSADTWIPSTECSAMDGCPTFLKHFKQSESSTFGELQDDFLITYGIGSARGTYFKDTISMGDLTIEDQMMAYVTNAVGPISEQEASTDVDHIILDGILGAGLSDGTSRFLQGKGEKYDPFPISLYKAGQIPNPVFSVSMTNDGGKLVLGGIDTEAITDKFIYTNLVDTNRWSVNVQGFQFHNHQNVEESRNFKFNIETPFGVDTGSNFMYLPRALANDLALSITMNQNTSFALNENGVYTIDCQFGSSLDSINIYFKSSIDKSLVNINLPVSQLITKKASEDECLLLFIPSDDKFIIGNMVLRDFVTVFDFGDIPRIGFAPSKTSLSIAGE</sequence>
<evidence type="ECO:0000313" key="15">
    <source>
        <dbReference type="Proteomes" id="UP000603453"/>
    </source>
</evidence>
<keyword evidence="7 12" id="KW-0378">Hydrolase</keyword>
<keyword evidence="15" id="KW-1185">Reference proteome</keyword>
<keyword evidence="9 11" id="KW-1015">Disulfide bond</keyword>
<dbReference type="InterPro" id="IPR001969">
    <property type="entry name" value="Aspartic_peptidase_AS"/>
</dbReference>
<comment type="caution">
    <text evidence="14">The sequence shown here is derived from an EMBL/GenBank/DDBJ whole genome shotgun (WGS) entry which is preliminary data.</text>
</comment>
<protein>
    <recommendedName>
        <fullName evidence="3">rhizopuspepsin</fullName>
        <ecNumber evidence="3">3.4.23.21</ecNumber>
    </recommendedName>
</protein>
<dbReference type="InterPro" id="IPR001461">
    <property type="entry name" value="Aspartic_peptidase_A1"/>
</dbReference>
<accession>A0A8H7REM7</accession>
<dbReference type="EMBL" id="JAEPRD010000014">
    <property type="protein sequence ID" value="KAG2209771.1"/>
    <property type="molecule type" value="Genomic_DNA"/>
</dbReference>
<evidence type="ECO:0000259" key="13">
    <source>
        <dbReference type="PROSITE" id="PS51767"/>
    </source>
</evidence>
<comment type="catalytic activity">
    <reaction evidence="1">
        <text>Hydrolysis of proteins with broad specificity similar to that of pepsin A, preferring hydrophobic residues at P1 and P1'. Clots milk and activates trypsinogen. Does not cleave 4-Gln-|-His-5, but does cleave 10-His-|-Leu-11 and 12-Val-|-Glu-13 in B chain of insulin.</text>
        <dbReference type="EC" id="3.4.23.21"/>
    </reaction>
</comment>
<feature type="active site" evidence="10">
    <location>
        <position position="265"/>
    </location>
</feature>
<evidence type="ECO:0000256" key="3">
    <source>
        <dbReference type="ARBA" id="ARBA00013205"/>
    </source>
</evidence>
<evidence type="ECO:0000256" key="8">
    <source>
        <dbReference type="ARBA" id="ARBA00023145"/>
    </source>
</evidence>
<gene>
    <name evidence="14" type="ORF">INT47_001919</name>
</gene>
<feature type="active site" evidence="10">
    <location>
        <position position="61"/>
    </location>
</feature>
<feature type="domain" description="Peptidase A1" evidence="13">
    <location>
        <begin position="43"/>
        <end position="382"/>
    </location>
</feature>
<evidence type="ECO:0000256" key="2">
    <source>
        <dbReference type="ARBA" id="ARBA00007447"/>
    </source>
</evidence>
<dbReference type="OrthoDB" id="771136at2759"/>
<dbReference type="Proteomes" id="UP000603453">
    <property type="component" value="Unassembled WGS sequence"/>
</dbReference>